<dbReference type="InterPro" id="IPR029063">
    <property type="entry name" value="SAM-dependent_MTases_sf"/>
</dbReference>
<dbReference type="Proteomes" id="UP001303473">
    <property type="component" value="Unassembled WGS sequence"/>
</dbReference>
<dbReference type="EMBL" id="MU853780">
    <property type="protein sequence ID" value="KAK3941702.1"/>
    <property type="molecule type" value="Genomic_DNA"/>
</dbReference>
<evidence type="ECO:0000313" key="6">
    <source>
        <dbReference type="Proteomes" id="UP001303473"/>
    </source>
</evidence>
<proteinExistence type="inferred from homology"/>
<comment type="caution">
    <text evidence="5">The sequence shown here is derived from an EMBL/GenBank/DDBJ whole genome shotgun (WGS) entry which is preliminary data.</text>
</comment>
<feature type="domain" description="SAM-dependent methyltransferase TRM5/TYW2-type" evidence="4">
    <location>
        <begin position="111"/>
        <end position="430"/>
    </location>
</feature>
<dbReference type="AlphaFoldDB" id="A0AAN6S5B7"/>
<dbReference type="GO" id="GO:0008175">
    <property type="term" value="F:tRNA methyltransferase activity"/>
    <property type="evidence" value="ECO:0007669"/>
    <property type="project" value="TreeGrafter"/>
</dbReference>
<evidence type="ECO:0000256" key="3">
    <source>
        <dbReference type="SAM" id="Coils"/>
    </source>
</evidence>
<comment type="catalytic activity">
    <reaction evidence="1">
        <text>4-demethylwyosine(37) in tRNA(Phe) + S-adenosyl-L-methionine = 4-demethyl-7-[(3S)-3-amino-3-carboxypropyl]wyosine(37) in tRNA(Phe) + S-methyl-5'-thioadenosine + H(+)</text>
        <dbReference type="Rhea" id="RHEA:36355"/>
        <dbReference type="Rhea" id="RHEA-COMP:10164"/>
        <dbReference type="Rhea" id="RHEA-COMP:10378"/>
        <dbReference type="ChEBI" id="CHEBI:15378"/>
        <dbReference type="ChEBI" id="CHEBI:17509"/>
        <dbReference type="ChEBI" id="CHEBI:59789"/>
        <dbReference type="ChEBI" id="CHEBI:64315"/>
        <dbReference type="ChEBI" id="CHEBI:73550"/>
        <dbReference type="EC" id="2.5.1.114"/>
    </reaction>
</comment>
<keyword evidence="3" id="KW-0175">Coiled coil</keyword>
<dbReference type="PIRSF" id="PIRSF038972">
    <property type="entry name" value="Trm12"/>
    <property type="match status" value="1"/>
</dbReference>
<dbReference type="GO" id="GO:0030488">
    <property type="term" value="P:tRNA methylation"/>
    <property type="evidence" value="ECO:0007669"/>
    <property type="project" value="TreeGrafter"/>
</dbReference>
<dbReference type="GO" id="GO:0102522">
    <property type="term" value="F:tRNA 4-demethylwyosine alpha-amino-alpha-carboxypropyltransferase activity"/>
    <property type="evidence" value="ECO:0007669"/>
    <property type="project" value="UniProtKB-EC"/>
</dbReference>
<keyword evidence="2" id="KW-0963">Cytoplasm</keyword>
<dbReference type="Gene3D" id="3.40.50.150">
    <property type="entry name" value="Vaccinia Virus protein VP39"/>
    <property type="match status" value="1"/>
</dbReference>
<evidence type="ECO:0000256" key="2">
    <source>
        <dbReference type="PIRNR" id="PIRNR038972"/>
    </source>
</evidence>
<sequence>MESPKMIYEQCIEDRTPKEKKNPISNAICAWLPTLLSSSSGSRSAEVRECLIDDGHTLNNLFIRAPKRWSVYEPMILLPSGSFTEGPWPWFLSLLEPQQREALWVGILREISAISPANLTHLAINEGIPLTTSEDDVVGEKKKENFLRSPSGLKLVCGDFGPESSPSTTEAEFEEAAKEALWVSTKQNGITQTWAPRWTMFSRGNVKEKTRLLTFHSPPDASEVAHKHRDKASLRSKWAVDLYAGIGYFVFSYAKLGMRVLCWELNPWSVEGLRRGALANKWSVKVIQGEDDLLRPTPELVAGEEQIIVFLESNEEAERRIRELRDSGQQELLDILHVNCGFLPTSAPTWQPAWNIVQPQKGGGWLHLHENVGVRDIASRRDEIQSLFNSWQLPQGQEGRRREVRVEHVEQVKTYAPDVWHVVFDVYITPLTSPQDTTIT</sequence>
<dbReference type="PANTHER" id="PTHR23245:SF25">
    <property type="entry name" value="TRNA WYBUTOSINE-SYNTHESIZING PROTEIN 2 HOMOLOG"/>
    <property type="match status" value="1"/>
</dbReference>
<evidence type="ECO:0000313" key="5">
    <source>
        <dbReference type="EMBL" id="KAK3941702.1"/>
    </source>
</evidence>
<feature type="coiled-coil region" evidence="3">
    <location>
        <begin position="307"/>
        <end position="334"/>
    </location>
</feature>
<evidence type="ECO:0000259" key="4">
    <source>
        <dbReference type="PROSITE" id="PS51684"/>
    </source>
</evidence>
<evidence type="ECO:0000256" key="1">
    <source>
        <dbReference type="ARBA" id="ARBA00049400"/>
    </source>
</evidence>
<comment type="subcellular location">
    <subcellularLocation>
        <location evidence="2">Cytoplasm</location>
    </subcellularLocation>
</comment>
<dbReference type="PROSITE" id="PS51684">
    <property type="entry name" value="SAM_MT_TRM5_TYW2"/>
    <property type="match status" value="1"/>
</dbReference>
<comment type="similarity">
    <text evidence="2">Belongs to the class I-like SAM-binding methyltransferase superfamily. TRM5/TYW2 family.</text>
</comment>
<dbReference type="GO" id="GO:0008757">
    <property type="term" value="F:S-adenosylmethionine-dependent methyltransferase activity"/>
    <property type="evidence" value="ECO:0007669"/>
    <property type="project" value="InterPro"/>
</dbReference>
<keyword evidence="6" id="KW-1185">Reference proteome</keyword>
<dbReference type="InterPro" id="IPR026274">
    <property type="entry name" value="tRNA_wybutosine_synth_prot_2"/>
</dbReference>
<reference evidence="6" key="1">
    <citation type="journal article" date="2023" name="Mol. Phylogenet. Evol.">
        <title>Genome-scale phylogeny and comparative genomics of the fungal order Sordariales.</title>
        <authorList>
            <person name="Hensen N."/>
            <person name="Bonometti L."/>
            <person name="Westerberg I."/>
            <person name="Brannstrom I.O."/>
            <person name="Guillou S."/>
            <person name="Cros-Aarteil S."/>
            <person name="Calhoun S."/>
            <person name="Haridas S."/>
            <person name="Kuo A."/>
            <person name="Mondo S."/>
            <person name="Pangilinan J."/>
            <person name="Riley R."/>
            <person name="LaButti K."/>
            <person name="Andreopoulos B."/>
            <person name="Lipzen A."/>
            <person name="Chen C."/>
            <person name="Yan M."/>
            <person name="Daum C."/>
            <person name="Ng V."/>
            <person name="Clum A."/>
            <person name="Steindorff A."/>
            <person name="Ohm R.A."/>
            <person name="Martin F."/>
            <person name="Silar P."/>
            <person name="Natvig D.O."/>
            <person name="Lalanne C."/>
            <person name="Gautier V."/>
            <person name="Ament-Velasquez S.L."/>
            <person name="Kruys A."/>
            <person name="Hutchinson M.I."/>
            <person name="Powell A.J."/>
            <person name="Barry K."/>
            <person name="Miller A.N."/>
            <person name="Grigoriev I.V."/>
            <person name="Debuchy R."/>
            <person name="Gladieux P."/>
            <person name="Hiltunen Thoren M."/>
            <person name="Johannesson H."/>
        </authorList>
    </citation>
    <scope>NUCLEOTIDE SEQUENCE [LARGE SCALE GENOMIC DNA]</scope>
    <source>
        <strain evidence="6">CBS 340.73</strain>
    </source>
</reference>
<dbReference type="InterPro" id="IPR030382">
    <property type="entry name" value="MeTrfase_TRM5/TYW2"/>
</dbReference>
<protein>
    <recommendedName>
        <fullName evidence="2">tRNA wybutosine-synthesizing protein 2</fullName>
        <shortName evidence="2">tRNA-yW-synthesizing protein 2</shortName>
    </recommendedName>
    <alternativeName>
        <fullName evidence="2">tRNA(Phe) (4-demethylwyosine(37)-C(7)) aminocarboxypropyltransferase</fullName>
    </alternativeName>
</protein>
<comment type="function">
    <text evidence="2">S-adenosyl-L-methionine-dependent transferase that acts as a component of the wybutosine biosynthesis pathway. Wybutosine is a hyper modified guanosine with a tricyclic base found at the 3'-position adjacent to the anticodon of eukaryotic phenylalanine tRNA. Catalyzes the transfer of the alpha-amino-alpha-carboxypropyl (acp) group from S-adenosyl-L-methionine to the C-7 position of 4-demethylwyosine (imG-14) to produce wybutosine-86.</text>
</comment>
<keyword evidence="2" id="KW-0949">S-adenosyl-L-methionine</keyword>
<keyword evidence="2" id="KW-0819">tRNA processing</keyword>
<accession>A0AAN6S5B7</accession>
<dbReference type="SUPFAM" id="SSF53335">
    <property type="entry name" value="S-adenosyl-L-methionine-dependent methyltransferases"/>
    <property type="match status" value="1"/>
</dbReference>
<comment type="pathway">
    <text evidence="2">tRNA modification; wybutosine-tRNA(Phe) biosynthesis.</text>
</comment>
<dbReference type="PANTHER" id="PTHR23245">
    <property type="entry name" value="TRNA METHYLTRANSFERASE"/>
    <property type="match status" value="1"/>
</dbReference>
<dbReference type="GO" id="GO:0031591">
    <property type="term" value="P:wybutosine biosynthetic process"/>
    <property type="evidence" value="ECO:0007669"/>
    <property type="project" value="InterPro"/>
</dbReference>
<organism evidence="5 6">
    <name type="scientific">Diplogelasinospora grovesii</name>
    <dbReference type="NCBI Taxonomy" id="303347"/>
    <lineage>
        <taxon>Eukaryota</taxon>
        <taxon>Fungi</taxon>
        <taxon>Dikarya</taxon>
        <taxon>Ascomycota</taxon>
        <taxon>Pezizomycotina</taxon>
        <taxon>Sordariomycetes</taxon>
        <taxon>Sordariomycetidae</taxon>
        <taxon>Sordariales</taxon>
        <taxon>Diplogelasinosporaceae</taxon>
        <taxon>Diplogelasinospora</taxon>
    </lineage>
</organism>
<name>A0AAN6S5B7_9PEZI</name>
<dbReference type="GO" id="GO:0005737">
    <property type="term" value="C:cytoplasm"/>
    <property type="evidence" value="ECO:0007669"/>
    <property type="project" value="UniProtKB-SubCell"/>
</dbReference>
<gene>
    <name evidence="5" type="ORF">QBC46DRAFT_381781</name>
</gene>
<keyword evidence="2" id="KW-0808">Transferase</keyword>